<evidence type="ECO:0000256" key="6">
    <source>
        <dbReference type="ARBA" id="ARBA00022692"/>
    </source>
</evidence>
<evidence type="ECO:0000256" key="7">
    <source>
        <dbReference type="ARBA" id="ARBA00022989"/>
    </source>
</evidence>
<proteinExistence type="inferred from homology"/>
<evidence type="ECO:0000259" key="13">
    <source>
        <dbReference type="PROSITE" id="PS50262"/>
    </source>
</evidence>
<evidence type="ECO:0000313" key="15">
    <source>
        <dbReference type="Proteomes" id="UP000694580"/>
    </source>
</evidence>
<feature type="transmembrane region" description="Helical" evidence="12">
    <location>
        <begin position="298"/>
        <end position="317"/>
    </location>
</feature>
<dbReference type="GO" id="GO:0019236">
    <property type="term" value="P:response to pheromone"/>
    <property type="evidence" value="ECO:0007669"/>
    <property type="project" value="UniProtKB-KW"/>
</dbReference>
<gene>
    <name evidence="14" type="primary">LOC114801338</name>
</gene>
<dbReference type="SUPFAM" id="SSF81321">
    <property type="entry name" value="Family A G protein-coupled receptor-like"/>
    <property type="match status" value="1"/>
</dbReference>
<reference evidence="14" key="2">
    <citation type="submission" date="2025-08" db="UniProtKB">
        <authorList>
            <consortium name="Ensembl"/>
        </authorList>
    </citation>
    <scope>IDENTIFICATION</scope>
</reference>
<keyword evidence="5" id="KW-0716">Sensory transduction</keyword>
<keyword evidence="11 12" id="KW-0807">Transducer</keyword>
<dbReference type="AlphaFoldDB" id="A0AAY4B0P9"/>
<reference evidence="14" key="3">
    <citation type="submission" date="2025-09" db="UniProtKB">
        <authorList>
            <consortium name="Ensembl"/>
        </authorList>
    </citation>
    <scope>IDENTIFICATION</scope>
</reference>
<evidence type="ECO:0000256" key="12">
    <source>
        <dbReference type="RuleBase" id="RU364061"/>
    </source>
</evidence>
<dbReference type="InterPro" id="IPR004072">
    <property type="entry name" value="Vmron_rcpt_1"/>
</dbReference>
<dbReference type="CDD" id="cd00637">
    <property type="entry name" value="7tm_classA_rhodopsin-like"/>
    <property type="match status" value="1"/>
</dbReference>
<reference evidence="14 15" key="1">
    <citation type="submission" date="2020-06" db="EMBL/GenBank/DDBJ databases">
        <authorList>
            <consortium name="Wellcome Sanger Institute Data Sharing"/>
        </authorList>
    </citation>
    <scope>NUCLEOTIDE SEQUENCE [LARGE SCALE GENOMIC DNA]</scope>
</reference>
<evidence type="ECO:0000256" key="1">
    <source>
        <dbReference type="ARBA" id="ARBA00004651"/>
    </source>
</evidence>
<keyword evidence="6 12" id="KW-0812">Transmembrane</keyword>
<sequence length="337" mass="37078">YVDGVSLVIDFLGMRITGSLITPVQSVSYLIMVIFGIVGNTVVIGVVGKGVLEASGSSRNSDMILVNMAVSNLLLSLTRNILLVLSDWVTQWTTTIGWCHFLMGLWVWLRSVNVWSTFLLSVFHFHTLRRVTVTVSGNKGPPKHILGSFSIIWILNLIYSIPAFIYSTRGGKNSTETVMLVSSTTRPLLGCIWSFPSVHSALAFATSSMVIHECIPIILMIGTNLGSLLMLYAHGRSLQPLKVSPDAPAMKRVPAERRAAKVILALIFFFTLSWGTSIISVNYFNYSEGNSRSVLLTVARFSNSGFIAVSPVVVAVGHRRLRAFFKSLQNICWPQAH</sequence>
<keyword evidence="4 12" id="KW-0589">Pheromone response</keyword>
<keyword evidence="10 12" id="KW-0675">Receptor</keyword>
<dbReference type="PRINTS" id="PR00237">
    <property type="entry name" value="GPCRRHODOPSN"/>
</dbReference>
<evidence type="ECO:0000256" key="2">
    <source>
        <dbReference type="ARBA" id="ARBA00010663"/>
    </source>
</evidence>
<feature type="transmembrane region" description="Helical" evidence="12">
    <location>
        <begin position="64"/>
        <end position="85"/>
    </location>
</feature>
<accession>A0AAY4B0P9</accession>
<dbReference type="Proteomes" id="UP000694580">
    <property type="component" value="Chromosome 12"/>
</dbReference>
<keyword evidence="8 12" id="KW-0297">G-protein coupled receptor</keyword>
<evidence type="ECO:0000313" key="14">
    <source>
        <dbReference type="Ensembl" id="ENSDCDP00010014255.1"/>
    </source>
</evidence>
<keyword evidence="7 12" id="KW-1133">Transmembrane helix</keyword>
<evidence type="ECO:0000256" key="4">
    <source>
        <dbReference type="ARBA" id="ARBA00022507"/>
    </source>
</evidence>
<feature type="transmembrane region" description="Helical" evidence="12">
    <location>
        <begin position="105"/>
        <end position="125"/>
    </location>
</feature>
<comment type="similarity">
    <text evidence="2 12">Belongs to the G-protein coupled receptor 1 family.</text>
</comment>
<feature type="domain" description="G-protein coupled receptors family 1 profile" evidence="13">
    <location>
        <begin position="39"/>
        <end position="314"/>
    </location>
</feature>
<dbReference type="PANTHER" id="PTHR11394:SF137">
    <property type="entry name" value="C-X-C CHEMOKINE RECEPTOR TYPE 3 ISOFORM X1-RELATED"/>
    <property type="match status" value="1"/>
</dbReference>
<feature type="transmembrane region" description="Helical" evidence="12">
    <location>
        <begin position="210"/>
        <end position="232"/>
    </location>
</feature>
<feature type="transmembrane region" description="Helical" evidence="12">
    <location>
        <begin position="145"/>
        <end position="166"/>
    </location>
</feature>
<keyword evidence="3 12" id="KW-1003">Cell membrane</keyword>
<dbReference type="GeneTree" id="ENSGT00650000093633"/>
<keyword evidence="15" id="KW-1185">Reference proteome</keyword>
<dbReference type="InterPro" id="IPR000276">
    <property type="entry name" value="GPCR_Rhodpsn"/>
</dbReference>
<evidence type="ECO:0000256" key="10">
    <source>
        <dbReference type="ARBA" id="ARBA00023170"/>
    </source>
</evidence>
<dbReference type="Ensembl" id="ENSDCDT00010015027.1">
    <property type="protein sequence ID" value="ENSDCDP00010014255.1"/>
    <property type="gene ID" value="ENSDCDG00010006542.1"/>
</dbReference>
<evidence type="ECO:0000256" key="3">
    <source>
        <dbReference type="ARBA" id="ARBA00022475"/>
    </source>
</evidence>
<evidence type="ECO:0000256" key="5">
    <source>
        <dbReference type="ARBA" id="ARBA00022606"/>
    </source>
</evidence>
<dbReference type="GO" id="GO:0005886">
    <property type="term" value="C:plasma membrane"/>
    <property type="evidence" value="ECO:0007669"/>
    <property type="project" value="UniProtKB-SubCell"/>
</dbReference>
<comment type="subcellular location">
    <subcellularLocation>
        <location evidence="1 12">Cell membrane</location>
        <topology evidence="1 12">Multi-pass membrane protein</topology>
    </subcellularLocation>
</comment>
<evidence type="ECO:0000256" key="8">
    <source>
        <dbReference type="ARBA" id="ARBA00023040"/>
    </source>
</evidence>
<evidence type="ECO:0000256" key="11">
    <source>
        <dbReference type="ARBA" id="ARBA00023224"/>
    </source>
</evidence>
<dbReference type="InterPro" id="IPR017452">
    <property type="entry name" value="GPCR_Rhodpsn_7TM"/>
</dbReference>
<keyword evidence="9 12" id="KW-0472">Membrane</keyword>
<dbReference type="GO" id="GO:0016503">
    <property type="term" value="F:pheromone receptor activity"/>
    <property type="evidence" value="ECO:0007669"/>
    <property type="project" value="InterPro"/>
</dbReference>
<dbReference type="PANTHER" id="PTHR11394">
    <property type="entry name" value="TASTE RECEPTOR TYPE 2"/>
    <property type="match status" value="1"/>
</dbReference>
<organism evidence="14 15">
    <name type="scientific">Denticeps clupeoides</name>
    <name type="common">denticle herring</name>
    <dbReference type="NCBI Taxonomy" id="299321"/>
    <lineage>
        <taxon>Eukaryota</taxon>
        <taxon>Metazoa</taxon>
        <taxon>Chordata</taxon>
        <taxon>Craniata</taxon>
        <taxon>Vertebrata</taxon>
        <taxon>Euteleostomi</taxon>
        <taxon>Actinopterygii</taxon>
        <taxon>Neopterygii</taxon>
        <taxon>Teleostei</taxon>
        <taxon>Clupei</taxon>
        <taxon>Clupeiformes</taxon>
        <taxon>Denticipitoidei</taxon>
        <taxon>Denticipitidae</taxon>
        <taxon>Denticeps</taxon>
    </lineage>
</organism>
<protein>
    <recommendedName>
        <fullName evidence="12">Vomeronasal type-1 receptor</fullName>
    </recommendedName>
</protein>
<evidence type="ECO:0000256" key="9">
    <source>
        <dbReference type="ARBA" id="ARBA00023136"/>
    </source>
</evidence>
<feature type="transmembrane region" description="Helical" evidence="12">
    <location>
        <begin position="262"/>
        <end position="286"/>
    </location>
</feature>
<feature type="transmembrane region" description="Helical" evidence="12">
    <location>
        <begin position="29"/>
        <end position="52"/>
    </location>
</feature>
<dbReference type="Gene3D" id="1.20.1070.10">
    <property type="entry name" value="Rhodopsin 7-helix transmembrane proteins"/>
    <property type="match status" value="1"/>
</dbReference>
<dbReference type="Pfam" id="PF03402">
    <property type="entry name" value="V1R"/>
    <property type="match status" value="1"/>
</dbReference>
<dbReference type="PROSITE" id="PS50262">
    <property type="entry name" value="G_PROTEIN_RECEP_F1_2"/>
    <property type="match status" value="1"/>
</dbReference>
<name>A0AAY4B0P9_9TELE</name>